<accession>A0A1V1NZ37</accession>
<dbReference type="Proteomes" id="UP000189670">
    <property type="component" value="Unassembled WGS sequence"/>
</dbReference>
<evidence type="ECO:0000313" key="13">
    <source>
        <dbReference type="EMBL" id="ETR67823.1"/>
    </source>
</evidence>
<keyword evidence="10 12" id="KW-0443">Lipid metabolism</keyword>
<evidence type="ECO:0000256" key="10">
    <source>
        <dbReference type="ARBA" id="ARBA00023098"/>
    </source>
</evidence>
<dbReference type="InterPro" id="IPR020568">
    <property type="entry name" value="Ribosomal_Su5_D2-typ_SF"/>
</dbReference>
<dbReference type="Gene3D" id="3.30.1700.10">
    <property type="entry name" value="lpxc deacetylase, domain 2"/>
    <property type="match status" value="1"/>
</dbReference>
<sequence length="294" mass="32315">MDKLPGQILFKHKTIKNPCSFTGIGLHSGKPVTVKLLAAKKGQGIVFIRTDITAVAQKIKVCPQNIQKAPLGSCLRNKAGISIKTLEHFMAVLFSLGISNLLVEIDGPEMPILKGDAYSYLVLLKEAGLREQETEASLTPLVLAENINLSDGYGQLTYFPASKLSITYTVNYENSLIGNQQYHYEHTLANFETEISRARTFCFYQDVEKMQQAGLALGGSLDNALVVYEDRYSSPLCYPEEPVRHKILDLIGDLYLLGRPLLGQIKASKSNHALNGALVQKLAENNQTTGSASR</sequence>
<dbReference type="InterPro" id="IPR015870">
    <property type="entry name" value="UDP-acyl_N-AcGlcN_deAcase_N"/>
</dbReference>
<dbReference type="Pfam" id="PF03331">
    <property type="entry name" value="LpxC"/>
    <property type="match status" value="1"/>
</dbReference>
<comment type="pathway">
    <text evidence="3 12">Glycolipid biosynthesis; lipid IV(A) biosynthesis; lipid IV(A) from (3R)-3-hydroxytetradecanoyl-[acyl-carrier-protein] and UDP-N-acetyl-alpha-D-glucosamine: step 2/6.</text>
</comment>
<dbReference type="PANTHER" id="PTHR33694">
    <property type="entry name" value="UDP-3-O-ACYL-N-ACETYLGLUCOSAMINE DEACETYLASE 1, MITOCHONDRIAL-RELATED"/>
    <property type="match status" value="1"/>
</dbReference>
<reference evidence="14" key="1">
    <citation type="submission" date="2012-11" db="EMBL/GenBank/DDBJ databases">
        <authorList>
            <person name="Lucero-Rivera Y.E."/>
            <person name="Tovar-Ramirez D."/>
        </authorList>
    </citation>
    <scope>NUCLEOTIDE SEQUENCE [LARGE SCALE GENOMIC DNA]</scope>
    <source>
        <strain evidence="14">Araruama</strain>
    </source>
</reference>
<evidence type="ECO:0000256" key="12">
    <source>
        <dbReference type="HAMAP-Rule" id="MF_00388"/>
    </source>
</evidence>
<dbReference type="HAMAP" id="MF_00388">
    <property type="entry name" value="LpxC"/>
    <property type="match status" value="1"/>
</dbReference>
<dbReference type="InterPro" id="IPR011334">
    <property type="entry name" value="UDP-acyl_GlcNac_deAcase_C"/>
</dbReference>
<name>A0A1V1NZ37_9BACT</name>
<evidence type="ECO:0000256" key="2">
    <source>
        <dbReference type="ARBA" id="ARBA00002923"/>
    </source>
</evidence>
<keyword evidence="7 12" id="KW-0479">Metal-binding</keyword>
<proteinExistence type="inferred from homology"/>
<dbReference type="GO" id="GO:0103117">
    <property type="term" value="F:UDP-3-O-acyl-N-acetylglucosamine deacetylase activity"/>
    <property type="evidence" value="ECO:0007669"/>
    <property type="project" value="UniProtKB-UniRule"/>
</dbReference>
<keyword evidence="5 12" id="KW-0444">Lipid biosynthesis</keyword>
<protein>
    <recommendedName>
        <fullName evidence="4 12">UDP-3-O-acyl-N-acetylglucosamine deacetylase</fullName>
        <shortName evidence="12">UDP-3-O-acyl-GlcNAc deacetylase</shortName>
        <ecNumber evidence="4 12">3.5.1.108</ecNumber>
    </recommendedName>
    <alternativeName>
        <fullName evidence="12">UDP-3-O-[R-3-hydroxymyristoyl]-N-acetylglucosamine deacetylase</fullName>
    </alternativeName>
</protein>
<dbReference type="UniPathway" id="UPA00359">
    <property type="reaction ID" value="UER00478"/>
</dbReference>
<keyword evidence="9 12" id="KW-0862">Zinc</keyword>
<feature type="active site" description="Proton donor" evidence="12">
    <location>
        <position position="272"/>
    </location>
</feature>
<dbReference type="AlphaFoldDB" id="A0A1V1NZ37"/>
<evidence type="ECO:0000256" key="8">
    <source>
        <dbReference type="ARBA" id="ARBA00022801"/>
    </source>
</evidence>
<gene>
    <name evidence="12" type="primary">lpxC</name>
    <name evidence="13" type="ORF">OMM_11170</name>
</gene>
<organism evidence="13 14">
    <name type="scientific">Candidatus Magnetoglobus multicellularis str. Araruama</name>
    <dbReference type="NCBI Taxonomy" id="890399"/>
    <lineage>
        <taxon>Bacteria</taxon>
        <taxon>Pseudomonadati</taxon>
        <taxon>Thermodesulfobacteriota</taxon>
        <taxon>Desulfobacteria</taxon>
        <taxon>Desulfobacterales</taxon>
        <taxon>Desulfobacteraceae</taxon>
        <taxon>Candidatus Magnetoglobus</taxon>
    </lineage>
</organism>
<evidence type="ECO:0000256" key="5">
    <source>
        <dbReference type="ARBA" id="ARBA00022516"/>
    </source>
</evidence>
<evidence type="ECO:0000256" key="9">
    <source>
        <dbReference type="ARBA" id="ARBA00022833"/>
    </source>
</evidence>
<dbReference type="GO" id="GO:0016020">
    <property type="term" value="C:membrane"/>
    <property type="evidence" value="ECO:0007669"/>
    <property type="project" value="GOC"/>
</dbReference>
<feature type="binding site" evidence="12">
    <location>
        <position position="245"/>
    </location>
    <ligand>
        <name>Zn(2+)</name>
        <dbReference type="ChEBI" id="CHEBI:29105"/>
    </ligand>
</feature>
<evidence type="ECO:0000256" key="7">
    <source>
        <dbReference type="ARBA" id="ARBA00022723"/>
    </source>
</evidence>
<dbReference type="NCBIfam" id="TIGR00325">
    <property type="entry name" value="lpxC"/>
    <property type="match status" value="1"/>
</dbReference>
<keyword evidence="6 12" id="KW-0441">Lipid A biosynthesis</keyword>
<comment type="function">
    <text evidence="2 12">Catalyzes the hydrolysis of UDP-3-O-myristoyl-N-acetylglucosamine to form UDP-3-O-myristoylglucosamine and acetate, the committed step in lipid A biosynthesis.</text>
</comment>
<feature type="binding site" evidence="12">
    <location>
        <position position="88"/>
    </location>
    <ligand>
        <name>Zn(2+)</name>
        <dbReference type="ChEBI" id="CHEBI:29105"/>
    </ligand>
</feature>
<feature type="binding site" evidence="12">
    <location>
        <position position="249"/>
    </location>
    <ligand>
        <name>Zn(2+)</name>
        <dbReference type="ChEBI" id="CHEBI:29105"/>
    </ligand>
</feature>
<evidence type="ECO:0000256" key="1">
    <source>
        <dbReference type="ARBA" id="ARBA00001947"/>
    </source>
</evidence>
<evidence type="ECO:0000256" key="11">
    <source>
        <dbReference type="ARBA" id="ARBA00024535"/>
    </source>
</evidence>
<dbReference type="Gene3D" id="3.30.230.20">
    <property type="entry name" value="lpxc deacetylase, domain 1"/>
    <property type="match status" value="1"/>
</dbReference>
<dbReference type="EMBL" id="ATBP01001198">
    <property type="protein sequence ID" value="ETR67823.1"/>
    <property type="molecule type" value="Genomic_DNA"/>
</dbReference>
<dbReference type="SUPFAM" id="SSF54211">
    <property type="entry name" value="Ribosomal protein S5 domain 2-like"/>
    <property type="match status" value="2"/>
</dbReference>
<dbReference type="InterPro" id="IPR004463">
    <property type="entry name" value="UDP-acyl_GlcNac_deAcase"/>
</dbReference>
<comment type="caution">
    <text evidence="13">The sequence shown here is derived from an EMBL/GenBank/DDBJ whole genome shotgun (WGS) entry which is preliminary data.</text>
</comment>
<evidence type="ECO:0000256" key="6">
    <source>
        <dbReference type="ARBA" id="ARBA00022556"/>
    </source>
</evidence>
<comment type="cofactor">
    <cofactor evidence="1 12">
        <name>Zn(2+)</name>
        <dbReference type="ChEBI" id="CHEBI:29105"/>
    </cofactor>
</comment>
<comment type="catalytic activity">
    <reaction evidence="11 12">
        <text>a UDP-3-O-[(3R)-3-hydroxyacyl]-N-acetyl-alpha-D-glucosamine + H2O = a UDP-3-O-[(3R)-3-hydroxyacyl]-alpha-D-glucosamine + acetate</text>
        <dbReference type="Rhea" id="RHEA:67816"/>
        <dbReference type="ChEBI" id="CHEBI:15377"/>
        <dbReference type="ChEBI" id="CHEBI:30089"/>
        <dbReference type="ChEBI" id="CHEBI:137740"/>
        <dbReference type="ChEBI" id="CHEBI:173225"/>
        <dbReference type="EC" id="3.5.1.108"/>
    </reaction>
</comment>
<dbReference type="GO" id="GO:0046872">
    <property type="term" value="F:metal ion binding"/>
    <property type="evidence" value="ECO:0007669"/>
    <property type="project" value="UniProtKB-KW"/>
</dbReference>
<dbReference type="PANTHER" id="PTHR33694:SF1">
    <property type="entry name" value="UDP-3-O-ACYL-N-ACETYLGLUCOSAMINE DEACETYLASE 1, MITOCHONDRIAL-RELATED"/>
    <property type="match status" value="1"/>
</dbReference>
<comment type="similarity">
    <text evidence="12">Belongs to the LpxC family.</text>
</comment>
<evidence type="ECO:0000313" key="14">
    <source>
        <dbReference type="Proteomes" id="UP000189670"/>
    </source>
</evidence>
<dbReference type="EC" id="3.5.1.108" evidence="4 12"/>
<evidence type="ECO:0000256" key="3">
    <source>
        <dbReference type="ARBA" id="ARBA00005002"/>
    </source>
</evidence>
<dbReference type="GO" id="GO:0009245">
    <property type="term" value="P:lipid A biosynthetic process"/>
    <property type="evidence" value="ECO:0007669"/>
    <property type="project" value="UniProtKB-UniRule"/>
</dbReference>
<keyword evidence="8 12" id="KW-0378">Hydrolase</keyword>
<evidence type="ECO:0000256" key="4">
    <source>
        <dbReference type="ARBA" id="ARBA00012745"/>
    </source>
</evidence>